<accession>A0AAV7T433</accession>
<feature type="region of interest" description="Disordered" evidence="1">
    <location>
        <begin position="179"/>
        <end position="212"/>
    </location>
</feature>
<gene>
    <name evidence="2" type="ORF">NDU88_002856</name>
</gene>
<sequence>MDILDGLPVAFYQEFLPNIQDRMVTLFNAFTADKGVTPTIAAAEIALHPSAQMGLSRTSSPGRDRGPQCSPLHTTLAFLAVVTRYPLAQGLINRVLSMHALHRYALLLVRHLPHGVNRTAGDGLTPKPLQRVERRYCSSDRKSGACRILLPQERVTALAPGCRLTFGIMAVARGKKNNTLKDKDVKKQSSKTYQTVSSETPGILPGHCPPPE</sequence>
<proteinExistence type="predicted"/>
<dbReference type="Proteomes" id="UP001066276">
    <property type="component" value="Chromosome 4_1"/>
</dbReference>
<reference evidence="2" key="1">
    <citation type="journal article" date="2022" name="bioRxiv">
        <title>Sequencing and chromosome-scale assembly of the giantPleurodeles waltlgenome.</title>
        <authorList>
            <person name="Brown T."/>
            <person name="Elewa A."/>
            <person name="Iarovenko S."/>
            <person name="Subramanian E."/>
            <person name="Araus A.J."/>
            <person name="Petzold A."/>
            <person name="Susuki M."/>
            <person name="Suzuki K.-i.T."/>
            <person name="Hayashi T."/>
            <person name="Toyoda A."/>
            <person name="Oliveira C."/>
            <person name="Osipova E."/>
            <person name="Leigh N.D."/>
            <person name="Simon A."/>
            <person name="Yun M.H."/>
        </authorList>
    </citation>
    <scope>NUCLEOTIDE SEQUENCE</scope>
    <source>
        <strain evidence="2">20211129_DDA</strain>
        <tissue evidence="2">Liver</tissue>
    </source>
</reference>
<evidence type="ECO:0000313" key="3">
    <source>
        <dbReference type="Proteomes" id="UP001066276"/>
    </source>
</evidence>
<dbReference type="AlphaFoldDB" id="A0AAV7T433"/>
<dbReference type="EMBL" id="JANPWB010000007">
    <property type="protein sequence ID" value="KAJ1170985.1"/>
    <property type="molecule type" value="Genomic_DNA"/>
</dbReference>
<evidence type="ECO:0000313" key="2">
    <source>
        <dbReference type="EMBL" id="KAJ1170985.1"/>
    </source>
</evidence>
<protein>
    <submittedName>
        <fullName evidence="2">Uncharacterized protein</fullName>
    </submittedName>
</protein>
<name>A0AAV7T433_PLEWA</name>
<comment type="caution">
    <text evidence="2">The sequence shown here is derived from an EMBL/GenBank/DDBJ whole genome shotgun (WGS) entry which is preliminary data.</text>
</comment>
<evidence type="ECO:0000256" key="1">
    <source>
        <dbReference type="SAM" id="MobiDB-lite"/>
    </source>
</evidence>
<feature type="compositionally biased region" description="Polar residues" evidence="1">
    <location>
        <begin position="190"/>
        <end position="200"/>
    </location>
</feature>
<keyword evidence="3" id="KW-1185">Reference proteome</keyword>
<organism evidence="2 3">
    <name type="scientific">Pleurodeles waltl</name>
    <name type="common">Iberian ribbed newt</name>
    <dbReference type="NCBI Taxonomy" id="8319"/>
    <lineage>
        <taxon>Eukaryota</taxon>
        <taxon>Metazoa</taxon>
        <taxon>Chordata</taxon>
        <taxon>Craniata</taxon>
        <taxon>Vertebrata</taxon>
        <taxon>Euteleostomi</taxon>
        <taxon>Amphibia</taxon>
        <taxon>Batrachia</taxon>
        <taxon>Caudata</taxon>
        <taxon>Salamandroidea</taxon>
        <taxon>Salamandridae</taxon>
        <taxon>Pleurodelinae</taxon>
        <taxon>Pleurodeles</taxon>
    </lineage>
</organism>